<dbReference type="InterPro" id="IPR036691">
    <property type="entry name" value="Endo/exonu/phosph_ase_sf"/>
</dbReference>
<dbReference type="AlphaFoldDB" id="A0A392QZ02"/>
<comment type="caution">
    <text evidence="1">The sequence shown here is derived from an EMBL/GenBank/DDBJ whole genome shotgun (WGS) entry which is preliminary data.</text>
</comment>
<sequence length="58" mass="6279">MHIVNIYAPCSASGKKKLWEDLLAVKQQSGGGEWCLGGDFNAILHSSERKGCSADSRQ</sequence>
<keyword evidence="2" id="KW-1185">Reference proteome</keyword>
<organism evidence="1 2">
    <name type="scientific">Trifolium medium</name>
    <dbReference type="NCBI Taxonomy" id="97028"/>
    <lineage>
        <taxon>Eukaryota</taxon>
        <taxon>Viridiplantae</taxon>
        <taxon>Streptophyta</taxon>
        <taxon>Embryophyta</taxon>
        <taxon>Tracheophyta</taxon>
        <taxon>Spermatophyta</taxon>
        <taxon>Magnoliopsida</taxon>
        <taxon>eudicotyledons</taxon>
        <taxon>Gunneridae</taxon>
        <taxon>Pentapetalae</taxon>
        <taxon>rosids</taxon>
        <taxon>fabids</taxon>
        <taxon>Fabales</taxon>
        <taxon>Fabaceae</taxon>
        <taxon>Papilionoideae</taxon>
        <taxon>50 kb inversion clade</taxon>
        <taxon>NPAAA clade</taxon>
        <taxon>Hologalegina</taxon>
        <taxon>IRL clade</taxon>
        <taxon>Trifolieae</taxon>
        <taxon>Trifolium</taxon>
    </lineage>
</organism>
<dbReference type="Gene3D" id="3.60.10.10">
    <property type="entry name" value="Endonuclease/exonuclease/phosphatase"/>
    <property type="match status" value="1"/>
</dbReference>
<dbReference type="SUPFAM" id="SSF56219">
    <property type="entry name" value="DNase I-like"/>
    <property type="match status" value="1"/>
</dbReference>
<accession>A0A392QZ02</accession>
<dbReference type="EMBL" id="LXQA010166148">
    <property type="protein sequence ID" value="MCI28495.1"/>
    <property type="molecule type" value="Genomic_DNA"/>
</dbReference>
<reference evidence="1 2" key="1">
    <citation type="journal article" date="2018" name="Front. Plant Sci.">
        <title>Red Clover (Trifolium pratense) and Zigzag Clover (T. medium) - A Picture of Genomic Similarities and Differences.</title>
        <authorList>
            <person name="Dluhosova J."/>
            <person name="Istvanek J."/>
            <person name="Nedelnik J."/>
            <person name="Repkova J."/>
        </authorList>
    </citation>
    <scope>NUCLEOTIDE SEQUENCE [LARGE SCALE GENOMIC DNA]</scope>
    <source>
        <strain evidence="2">cv. 10/8</strain>
        <tissue evidence="1">Leaf</tissue>
    </source>
</reference>
<evidence type="ECO:0000313" key="1">
    <source>
        <dbReference type="EMBL" id="MCI28495.1"/>
    </source>
</evidence>
<feature type="non-terminal residue" evidence="1">
    <location>
        <position position="58"/>
    </location>
</feature>
<dbReference type="Proteomes" id="UP000265520">
    <property type="component" value="Unassembled WGS sequence"/>
</dbReference>
<name>A0A392QZ02_9FABA</name>
<proteinExistence type="predicted"/>
<protein>
    <recommendedName>
        <fullName evidence="3">Endonuclease/exonuclease/phosphatase family protein</fullName>
    </recommendedName>
</protein>
<evidence type="ECO:0000313" key="2">
    <source>
        <dbReference type="Proteomes" id="UP000265520"/>
    </source>
</evidence>
<evidence type="ECO:0008006" key="3">
    <source>
        <dbReference type="Google" id="ProtNLM"/>
    </source>
</evidence>